<dbReference type="EMBL" id="WHUG01000002">
    <property type="protein sequence ID" value="MQA37437.1"/>
    <property type="molecule type" value="Genomic_DNA"/>
</dbReference>
<keyword evidence="1" id="KW-0732">Signal</keyword>
<keyword evidence="3" id="KW-1185">Reference proteome</keyword>
<feature type="signal peptide" evidence="1">
    <location>
        <begin position="1"/>
        <end position="19"/>
    </location>
</feature>
<evidence type="ECO:0000313" key="3">
    <source>
        <dbReference type="Proteomes" id="UP000440498"/>
    </source>
</evidence>
<dbReference type="AlphaFoldDB" id="A0A6A7MXF7"/>
<evidence type="ECO:0008006" key="4">
    <source>
        <dbReference type="Google" id="ProtNLM"/>
    </source>
</evidence>
<accession>A0A6A7MXF7</accession>
<feature type="chain" id="PRO_5025679151" description="Lipoprotein" evidence="1">
    <location>
        <begin position="20"/>
        <end position="155"/>
    </location>
</feature>
<evidence type="ECO:0000313" key="2">
    <source>
        <dbReference type="EMBL" id="MQA37437.1"/>
    </source>
</evidence>
<proteinExistence type="predicted"/>
<organism evidence="2 3">
    <name type="scientific">Rugamonas aquatica</name>
    <dbReference type="NCBI Taxonomy" id="2743357"/>
    <lineage>
        <taxon>Bacteria</taxon>
        <taxon>Pseudomonadati</taxon>
        <taxon>Pseudomonadota</taxon>
        <taxon>Betaproteobacteria</taxon>
        <taxon>Burkholderiales</taxon>
        <taxon>Oxalobacteraceae</taxon>
        <taxon>Telluria group</taxon>
        <taxon>Rugamonas</taxon>
    </lineage>
</organism>
<sequence>MKPILALLLAALSSSSALACQTPTPESLRAAWITWRAAALKDEPGTSARLYKFPFLLLSAYQGDRPLRVTKAGFNDNYVDLFGPEVQFREDLKKTTDNEHIEKINFDDQACKLKFTVRVHDANFTYDQKAGWLVQSIYMPGAYSIFNKGDTQGIR</sequence>
<evidence type="ECO:0000256" key="1">
    <source>
        <dbReference type="SAM" id="SignalP"/>
    </source>
</evidence>
<gene>
    <name evidence="2" type="ORF">GEV02_04690</name>
</gene>
<comment type="caution">
    <text evidence="2">The sequence shown here is derived from an EMBL/GenBank/DDBJ whole genome shotgun (WGS) entry which is preliminary data.</text>
</comment>
<dbReference type="PROSITE" id="PS51257">
    <property type="entry name" value="PROKAR_LIPOPROTEIN"/>
    <property type="match status" value="1"/>
</dbReference>
<dbReference type="Proteomes" id="UP000440498">
    <property type="component" value="Unassembled WGS sequence"/>
</dbReference>
<dbReference type="RefSeq" id="WP_152836808.1">
    <property type="nucleotide sequence ID" value="NZ_WHUG01000002.1"/>
</dbReference>
<reference evidence="2 3" key="1">
    <citation type="submission" date="2019-10" db="EMBL/GenBank/DDBJ databases">
        <title>Two novel species isolated from a subtropical stream in China.</title>
        <authorList>
            <person name="Lu H."/>
        </authorList>
    </citation>
    <scope>NUCLEOTIDE SEQUENCE [LARGE SCALE GENOMIC DNA]</scope>
    <source>
        <strain evidence="2 3">FT29W</strain>
    </source>
</reference>
<protein>
    <recommendedName>
        <fullName evidence="4">Lipoprotein</fullName>
    </recommendedName>
</protein>
<name>A0A6A7MXF7_9BURK</name>